<name>A0A0E0QJ44_ORYRU</name>
<dbReference type="HOGENOM" id="CLU_1268706_0_0_1"/>
<feature type="region of interest" description="Disordered" evidence="1">
    <location>
        <begin position="25"/>
        <end position="153"/>
    </location>
</feature>
<reference evidence="3" key="1">
    <citation type="submission" date="2013-06" db="EMBL/GenBank/DDBJ databases">
        <authorList>
            <person name="Zhao Q."/>
        </authorList>
    </citation>
    <scope>NUCLEOTIDE SEQUENCE</scope>
    <source>
        <strain evidence="3">cv. W1943</strain>
    </source>
</reference>
<dbReference type="AlphaFoldDB" id="A0A0E0QJ44"/>
<organism evidence="2 3">
    <name type="scientific">Oryza rufipogon</name>
    <name type="common">Brownbeard rice</name>
    <name type="synonym">Asian wild rice</name>
    <dbReference type="NCBI Taxonomy" id="4529"/>
    <lineage>
        <taxon>Eukaryota</taxon>
        <taxon>Viridiplantae</taxon>
        <taxon>Streptophyta</taxon>
        <taxon>Embryophyta</taxon>
        <taxon>Tracheophyta</taxon>
        <taxon>Spermatophyta</taxon>
        <taxon>Magnoliopsida</taxon>
        <taxon>Liliopsida</taxon>
        <taxon>Poales</taxon>
        <taxon>Poaceae</taxon>
        <taxon>BOP clade</taxon>
        <taxon>Oryzoideae</taxon>
        <taxon>Oryzeae</taxon>
        <taxon>Oryzinae</taxon>
        <taxon>Oryza</taxon>
    </lineage>
</organism>
<evidence type="ECO:0000256" key="1">
    <source>
        <dbReference type="SAM" id="MobiDB-lite"/>
    </source>
</evidence>
<dbReference type="Gramene" id="ORUFI08G16850.2">
    <property type="protein sequence ID" value="ORUFI08G16850.2"/>
    <property type="gene ID" value="ORUFI08G16850"/>
</dbReference>
<feature type="compositionally biased region" description="Polar residues" evidence="1">
    <location>
        <begin position="166"/>
        <end position="179"/>
    </location>
</feature>
<feature type="region of interest" description="Disordered" evidence="1">
    <location>
        <begin position="160"/>
        <end position="179"/>
    </location>
</feature>
<evidence type="ECO:0000313" key="3">
    <source>
        <dbReference type="Proteomes" id="UP000008022"/>
    </source>
</evidence>
<dbReference type="EnsemblPlants" id="ORUFI08G16850.2">
    <property type="protein sequence ID" value="ORUFI08G16850.2"/>
    <property type="gene ID" value="ORUFI08G16850"/>
</dbReference>
<keyword evidence="3" id="KW-1185">Reference proteome</keyword>
<accession>A0A0E0QJ44</accession>
<dbReference type="Proteomes" id="UP000008022">
    <property type="component" value="Unassembled WGS sequence"/>
</dbReference>
<evidence type="ECO:0000313" key="2">
    <source>
        <dbReference type="EnsemblPlants" id="ORUFI08G16850.2"/>
    </source>
</evidence>
<sequence>MAGRPAPAPRPHRLPLALALQSPLPLLPATSHPSATGASRSQQPPPRRVWRNGTVGGRTQQETENRGILALLSRPLPPPPALHRSAPSAHVADTSVPGRIKEDSAATASAKSASSGEDVAAKRGDKTAIAAAKSSRRKKEQQQQQQQQAMPWVKLLSRSSQLKKSGTQQLDRSARPTSSLSIQEQSSLDLCSASKLPCICQAPLYFKVKHVNRPCLCI</sequence>
<reference evidence="2" key="2">
    <citation type="submission" date="2015-06" db="UniProtKB">
        <authorList>
            <consortium name="EnsemblPlants"/>
        </authorList>
    </citation>
    <scope>IDENTIFICATION</scope>
</reference>
<proteinExistence type="predicted"/>
<protein>
    <submittedName>
        <fullName evidence="2">Uncharacterized protein</fullName>
    </submittedName>
</protein>
<feature type="compositionally biased region" description="Polar residues" evidence="1">
    <location>
        <begin position="31"/>
        <end position="42"/>
    </location>
</feature>
<feature type="compositionally biased region" description="Low complexity" evidence="1">
    <location>
        <begin position="142"/>
        <end position="153"/>
    </location>
</feature>
<feature type="compositionally biased region" description="Low complexity" evidence="1">
    <location>
        <begin position="105"/>
        <end position="115"/>
    </location>
</feature>